<dbReference type="Proteomes" id="UP000340077">
    <property type="component" value="Unassembled WGS sequence"/>
</dbReference>
<dbReference type="AlphaFoldDB" id="A0A5M3PNS3"/>
<gene>
    <name evidence="1" type="ORF">MS5N3_20140</name>
</gene>
<name>A0A5M3PNS3_9GAMM</name>
<organism evidence="1 2">
    <name type="scientific">Marinobacter salsuginis</name>
    <dbReference type="NCBI Taxonomy" id="418719"/>
    <lineage>
        <taxon>Bacteria</taxon>
        <taxon>Pseudomonadati</taxon>
        <taxon>Pseudomonadota</taxon>
        <taxon>Gammaproteobacteria</taxon>
        <taxon>Pseudomonadales</taxon>
        <taxon>Marinobacteraceae</taxon>
        <taxon>Marinobacter</taxon>
    </lineage>
</organism>
<keyword evidence="2" id="KW-1185">Reference proteome</keyword>
<proteinExistence type="predicted"/>
<evidence type="ECO:0000313" key="2">
    <source>
        <dbReference type="Proteomes" id="UP000340077"/>
    </source>
</evidence>
<protein>
    <submittedName>
        <fullName evidence="1">Uncharacterized protein</fullName>
    </submittedName>
</protein>
<evidence type="ECO:0000313" key="1">
    <source>
        <dbReference type="EMBL" id="GBO84563.1"/>
    </source>
</evidence>
<accession>A0A5M3PNS3</accession>
<comment type="caution">
    <text evidence="1">The sequence shown here is derived from an EMBL/GenBank/DDBJ whole genome shotgun (WGS) entry which is preliminary data.</text>
</comment>
<sequence>MTGSLCYVDEGDGIVESRLIRYLTSATFPRDPNGPFIAVVNKTVHDNVIPLAKKPAPDAL</sequence>
<reference evidence="1 2" key="1">
    <citation type="journal article" date="2019" name="J. Gen. Appl. Microbiol.">
        <title>Aerobic degradation of cis-dichloroethene by the marine bacterium Marinobacter salsuginis strain 5N-3.</title>
        <authorList>
            <person name="Inoue Y."/>
            <person name="Fukunaga Y."/>
            <person name="Katsumata H."/>
            <person name="Ohji S."/>
            <person name="Hosoyama A."/>
            <person name="Mori K."/>
            <person name="Ando K."/>
        </authorList>
    </citation>
    <scope>NUCLEOTIDE SEQUENCE [LARGE SCALE GENOMIC DNA]</scope>
    <source>
        <strain evidence="1 2">5N-3</strain>
    </source>
</reference>
<dbReference type="EMBL" id="BGZH01000001">
    <property type="protein sequence ID" value="GBO84563.1"/>
    <property type="molecule type" value="Genomic_DNA"/>
</dbReference>